<feature type="signal peptide" evidence="1">
    <location>
        <begin position="1"/>
        <end position="20"/>
    </location>
</feature>
<comment type="caution">
    <text evidence="3">The sequence shown here is derived from an EMBL/GenBank/DDBJ whole genome shotgun (WGS) entry which is preliminary data.</text>
</comment>
<feature type="chain" id="PRO_5037442126" evidence="1">
    <location>
        <begin position="21"/>
        <end position="364"/>
    </location>
</feature>
<sequence>MKTFMLAAVLCLAAAPPARAASPDAFIEAYARDHAFSGSVLVQAGGKIRYAGSFGLADIAFEIPNDARTRYPIASITKLFTSALILQLRDEGRLDLDRSVRTYLPDYPGEAADKVTVRQLLNHTSGLPSYDGITDAASAMREGMPVYQLPHDSDSLLARYAGGKLVSAPGTKFEYNNADYIVLGKIVERLRGETFDQALRQYLLHPLRLQDSGMLRQDTIVPRLAGTYFHRSDKGPLTPDLPSYPENWYASGAMYATPRDLLAFANALFGGKILGKDSLAQLLAPGLDDYGLGLWVYEAWSDGRAHRVAKRPGRIMGANTQLYRFLDCDLTVIVLANTDAVDTDDFVARVGSEVLRTTVCAKGG</sequence>
<protein>
    <submittedName>
        <fullName evidence="3">Beta-lactamase family protein</fullName>
    </submittedName>
</protein>
<dbReference type="SUPFAM" id="SSF56601">
    <property type="entry name" value="beta-lactamase/transpeptidase-like"/>
    <property type="match status" value="1"/>
</dbReference>
<evidence type="ECO:0000256" key="1">
    <source>
        <dbReference type="SAM" id="SignalP"/>
    </source>
</evidence>
<dbReference type="PANTHER" id="PTHR46825:SF9">
    <property type="entry name" value="BETA-LACTAMASE-RELATED DOMAIN-CONTAINING PROTEIN"/>
    <property type="match status" value="1"/>
</dbReference>
<dbReference type="AlphaFoldDB" id="A0A940X3A3"/>
<dbReference type="Pfam" id="PF00144">
    <property type="entry name" value="Beta-lactamase"/>
    <property type="match status" value="1"/>
</dbReference>
<dbReference type="RefSeq" id="WP_210536066.1">
    <property type="nucleotide sequence ID" value="NZ_JAGKTC010000001.1"/>
</dbReference>
<dbReference type="InterPro" id="IPR012338">
    <property type="entry name" value="Beta-lactam/transpept-like"/>
</dbReference>
<dbReference type="InterPro" id="IPR001466">
    <property type="entry name" value="Beta-lactam-related"/>
</dbReference>
<name>A0A940X3A3_9GAMM</name>
<dbReference type="Gene3D" id="3.40.710.10">
    <property type="entry name" value="DD-peptidase/beta-lactamase superfamily"/>
    <property type="match status" value="1"/>
</dbReference>
<evidence type="ECO:0000313" key="3">
    <source>
        <dbReference type="EMBL" id="MBP3984296.1"/>
    </source>
</evidence>
<dbReference type="InterPro" id="IPR050491">
    <property type="entry name" value="AmpC-like"/>
</dbReference>
<dbReference type="Proteomes" id="UP000673447">
    <property type="component" value="Unassembled WGS sequence"/>
</dbReference>
<evidence type="ECO:0000259" key="2">
    <source>
        <dbReference type="Pfam" id="PF00144"/>
    </source>
</evidence>
<accession>A0A940X3A3</accession>
<reference evidence="3" key="1">
    <citation type="journal article" date="2016" name="Int. J. Syst. Evol. Microbiol.">
        <title>Pseudoxanthomonas helianthi sp. nov., isolated from roots of Jerusalem artichoke (Helianthus tuberosus).</title>
        <authorList>
            <person name="Kittiwongwattana C."/>
            <person name="Thawai C."/>
        </authorList>
    </citation>
    <scope>NUCLEOTIDE SEQUENCE</scope>
    <source>
        <strain evidence="3">110414</strain>
    </source>
</reference>
<gene>
    <name evidence="3" type="ORF">J5837_07625</name>
</gene>
<dbReference type="PANTHER" id="PTHR46825">
    <property type="entry name" value="D-ALANYL-D-ALANINE-CARBOXYPEPTIDASE/ENDOPEPTIDASE AMPH"/>
    <property type="match status" value="1"/>
</dbReference>
<evidence type="ECO:0000313" key="4">
    <source>
        <dbReference type="Proteomes" id="UP000673447"/>
    </source>
</evidence>
<organism evidence="3 4">
    <name type="scientific">Pseudoxanthomonas helianthi</name>
    <dbReference type="NCBI Taxonomy" id="1453541"/>
    <lineage>
        <taxon>Bacteria</taxon>
        <taxon>Pseudomonadati</taxon>
        <taxon>Pseudomonadota</taxon>
        <taxon>Gammaproteobacteria</taxon>
        <taxon>Lysobacterales</taxon>
        <taxon>Lysobacteraceae</taxon>
        <taxon>Pseudoxanthomonas</taxon>
    </lineage>
</organism>
<keyword evidence="4" id="KW-1185">Reference proteome</keyword>
<reference evidence="3" key="2">
    <citation type="submission" date="2021-03" db="EMBL/GenBank/DDBJ databases">
        <authorList>
            <person name="Cao W."/>
        </authorList>
    </citation>
    <scope>NUCLEOTIDE SEQUENCE</scope>
    <source>
        <strain evidence="3">110414</strain>
    </source>
</reference>
<dbReference type="EMBL" id="JAGKTC010000001">
    <property type="protein sequence ID" value="MBP3984296.1"/>
    <property type="molecule type" value="Genomic_DNA"/>
</dbReference>
<proteinExistence type="predicted"/>
<keyword evidence="1" id="KW-0732">Signal</keyword>
<feature type="domain" description="Beta-lactamase-related" evidence="2">
    <location>
        <begin position="26"/>
        <end position="345"/>
    </location>
</feature>